<keyword evidence="1" id="KW-0472">Membrane</keyword>
<evidence type="ECO:0000256" key="1">
    <source>
        <dbReference type="SAM" id="Phobius"/>
    </source>
</evidence>
<evidence type="ECO:0008006" key="4">
    <source>
        <dbReference type="Google" id="ProtNLM"/>
    </source>
</evidence>
<feature type="transmembrane region" description="Helical" evidence="1">
    <location>
        <begin position="20"/>
        <end position="41"/>
    </location>
</feature>
<gene>
    <name evidence="2" type="ORF">NECAME_17766</name>
</gene>
<keyword evidence="1" id="KW-1133">Transmembrane helix</keyword>
<proteinExistence type="predicted"/>
<evidence type="ECO:0000313" key="3">
    <source>
        <dbReference type="Proteomes" id="UP000053676"/>
    </source>
</evidence>
<dbReference type="AlphaFoldDB" id="W2TJC0"/>
<dbReference type="OrthoDB" id="10546897at2759"/>
<dbReference type="InterPro" id="IPR052322">
    <property type="entry name" value="Mito_rRNA_Mtase_NSUN4"/>
</dbReference>
<dbReference type="KEGG" id="nai:NECAME_17766"/>
<keyword evidence="3" id="KW-1185">Reference proteome</keyword>
<feature type="transmembrane region" description="Helical" evidence="1">
    <location>
        <begin position="53"/>
        <end position="75"/>
    </location>
</feature>
<dbReference type="Proteomes" id="UP000053676">
    <property type="component" value="Unassembled WGS sequence"/>
</dbReference>
<sequence>MHLPQLRTMSNNVTTLITDIVLLVLQFSVIVLNGFIVFIFIKVRSLRQNNALRLLFFLVTTDFLHALTTLPYTIYMTADWNPLQ</sequence>
<organism evidence="2 3">
    <name type="scientific">Necator americanus</name>
    <name type="common">Human hookworm</name>
    <dbReference type="NCBI Taxonomy" id="51031"/>
    <lineage>
        <taxon>Eukaryota</taxon>
        <taxon>Metazoa</taxon>
        <taxon>Ecdysozoa</taxon>
        <taxon>Nematoda</taxon>
        <taxon>Chromadorea</taxon>
        <taxon>Rhabditida</taxon>
        <taxon>Rhabditina</taxon>
        <taxon>Rhabditomorpha</taxon>
        <taxon>Strongyloidea</taxon>
        <taxon>Ancylostomatidae</taxon>
        <taxon>Bunostominae</taxon>
        <taxon>Necator</taxon>
    </lineage>
</organism>
<dbReference type="EMBL" id="KI658539">
    <property type="protein sequence ID" value="ETN82195.1"/>
    <property type="molecule type" value="Genomic_DNA"/>
</dbReference>
<reference evidence="3" key="1">
    <citation type="journal article" date="2014" name="Nat. Genet.">
        <title>Genome of the human hookworm Necator americanus.</title>
        <authorList>
            <person name="Tang Y.T."/>
            <person name="Gao X."/>
            <person name="Rosa B.A."/>
            <person name="Abubucker S."/>
            <person name="Hallsworth-Pepin K."/>
            <person name="Martin J."/>
            <person name="Tyagi R."/>
            <person name="Heizer E."/>
            <person name="Zhang X."/>
            <person name="Bhonagiri-Palsikar V."/>
            <person name="Minx P."/>
            <person name="Warren W.C."/>
            <person name="Wang Q."/>
            <person name="Zhan B."/>
            <person name="Hotez P.J."/>
            <person name="Sternberg P.W."/>
            <person name="Dougall A."/>
            <person name="Gaze S.T."/>
            <person name="Mulvenna J."/>
            <person name="Sotillo J."/>
            <person name="Ranganathan S."/>
            <person name="Rabelo E.M."/>
            <person name="Wilson R.K."/>
            <person name="Felgner P.L."/>
            <person name="Bethony J."/>
            <person name="Hawdon J.M."/>
            <person name="Gasser R.B."/>
            <person name="Loukas A."/>
            <person name="Mitreva M."/>
        </authorList>
    </citation>
    <scope>NUCLEOTIDE SEQUENCE [LARGE SCALE GENOMIC DNA]</scope>
</reference>
<protein>
    <recommendedName>
        <fullName evidence="4">G-protein coupled receptors family 1 profile domain-containing protein</fullName>
    </recommendedName>
</protein>
<dbReference type="PANTHER" id="PTHR46955:SF3">
    <property type="entry name" value="G_PROTEIN_RECEP_F1_2 DOMAIN-CONTAINING PROTEIN"/>
    <property type="match status" value="1"/>
</dbReference>
<dbReference type="Gene3D" id="1.20.1070.10">
    <property type="entry name" value="Rhodopsin 7-helix transmembrane proteins"/>
    <property type="match status" value="1"/>
</dbReference>
<evidence type="ECO:0000313" key="2">
    <source>
        <dbReference type="EMBL" id="ETN82195.1"/>
    </source>
</evidence>
<accession>W2TJC0</accession>
<dbReference type="PANTHER" id="PTHR46955">
    <property type="entry name" value="PROTEIN CBG01349-RELATED"/>
    <property type="match status" value="1"/>
</dbReference>
<keyword evidence="1" id="KW-0812">Transmembrane</keyword>
<dbReference type="SUPFAM" id="SSF81321">
    <property type="entry name" value="Family A G protein-coupled receptor-like"/>
    <property type="match status" value="1"/>
</dbReference>
<feature type="non-terminal residue" evidence="2">
    <location>
        <position position="84"/>
    </location>
</feature>
<name>W2TJC0_NECAM</name>